<organism evidence="2">
    <name type="scientific">Pandoravirus neocaledonia</name>
    <dbReference type="NCBI Taxonomy" id="2107708"/>
    <lineage>
        <taxon>Viruses</taxon>
        <taxon>Pandoravirus</taxon>
    </lineage>
</organism>
<evidence type="ECO:0000256" key="1">
    <source>
        <dbReference type="SAM" id="MobiDB-lite"/>
    </source>
</evidence>
<protein>
    <submittedName>
        <fullName evidence="2">Uncharacterized protein</fullName>
    </submittedName>
</protein>
<dbReference type="KEGG" id="vg:36843258"/>
<proteinExistence type="predicted"/>
<sequence>MDTDRERPRLVSSAAGDTNAKVARNKGRRCAAPSATCVTAKPSVVSVERLLQRRRWHHADCMAPMPVAAAIALWHAGADEVAHEVAVADALHAERPDIALALLQTTTPLILAGVARDTDGNAAVDASRVCRRLASHLALVASPRLVWKVISAWEEDGTGGDVGAHATTAARGDRAVWRFMLRFCFASFLGTMARSSTPIEMSRVWQAASPTMRAHILALAIKHGDETLKLAERPDCQRMWATAARATTVAAQSHLGRAKKKARSAPGLLATMRGAVASARNAALWAIALRADRERKERLKQGAATSPRDPTLLEKGKRRA</sequence>
<dbReference type="Proteomes" id="UP000249287">
    <property type="component" value="Segment"/>
</dbReference>
<dbReference type="EMBL" id="MG011690">
    <property type="protein sequence ID" value="AVK76545.1"/>
    <property type="molecule type" value="Genomic_DNA"/>
</dbReference>
<dbReference type="RefSeq" id="YP_009482548.1">
    <property type="nucleotide sequence ID" value="NC_037666.1"/>
</dbReference>
<dbReference type="GeneID" id="36843258"/>
<evidence type="ECO:0000313" key="2">
    <source>
        <dbReference type="EMBL" id="AVK76545.1"/>
    </source>
</evidence>
<feature type="region of interest" description="Disordered" evidence="1">
    <location>
        <begin position="296"/>
        <end position="320"/>
    </location>
</feature>
<name>A0A2U7UDV7_9VIRU</name>
<reference evidence="2" key="1">
    <citation type="journal article" date="2018" name="Nat. Commun.">
        <title>Diversity and evolution of the emerging Pandoraviridae family.</title>
        <authorList>
            <person name="Legendre M."/>
            <person name="Fabre E."/>
            <person name="Poirot O."/>
            <person name="Jeudy S."/>
            <person name="Lartigue A."/>
            <person name="Alempic J.M."/>
            <person name="Beucher L."/>
            <person name="Philippe N."/>
            <person name="Bertaux L."/>
            <person name="Christo-Foroux E."/>
            <person name="Labadie K."/>
            <person name="Coute Y."/>
            <person name="Abergel C."/>
            <person name="Claverie J.M."/>
        </authorList>
    </citation>
    <scope>NUCLEOTIDE SEQUENCE [LARGE SCALE GENOMIC DNA]</scope>
    <source>
        <strain evidence="2">Neocaledonia</strain>
    </source>
</reference>
<accession>A0A2U7UDV7</accession>
<feature type="compositionally biased region" description="Basic and acidic residues" evidence="1">
    <location>
        <begin position="311"/>
        <end position="320"/>
    </location>
</feature>
<gene>
    <name evidence="2" type="ORF">pneo_cds_938</name>
</gene>